<reference evidence="4" key="1">
    <citation type="submission" date="2024-04" db="EMBL/GenBank/DDBJ databases">
        <title>Mariniflexile litorale, isolated from the shallow sediments of the Sea of Japan.</title>
        <authorList>
            <person name="Romanenko L."/>
            <person name="Isaeva M."/>
        </authorList>
    </citation>
    <scope>NUCLEOTIDE SEQUENCE [LARGE SCALE GENOMIC DNA]</scope>
    <source>
        <strain evidence="4">KMM 9835</strain>
    </source>
</reference>
<dbReference type="AlphaFoldDB" id="A0AAU7ECR3"/>
<keyword evidence="2" id="KW-1133">Transmembrane helix</keyword>
<proteinExistence type="inferred from homology"/>
<dbReference type="InterPro" id="IPR003362">
    <property type="entry name" value="Bact_transf"/>
</dbReference>
<dbReference type="Pfam" id="PF02397">
    <property type="entry name" value="Bac_transf"/>
    <property type="match status" value="1"/>
</dbReference>
<dbReference type="KEGG" id="mlil:QLS71_016700"/>
<evidence type="ECO:0000313" key="4">
    <source>
        <dbReference type="EMBL" id="XBL13947.1"/>
    </source>
</evidence>
<dbReference type="PANTHER" id="PTHR30576">
    <property type="entry name" value="COLANIC BIOSYNTHESIS UDP-GLUCOSE LIPID CARRIER TRANSFERASE"/>
    <property type="match status" value="1"/>
</dbReference>
<dbReference type="EMBL" id="CP155618">
    <property type="protein sequence ID" value="XBL13947.1"/>
    <property type="molecule type" value="Genomic_DNA"/>
</dbReference>
<evidence type="ECO:0000256" key="2">
    <source>
        <dbReference type="SAM" id="Phobius"/>
    </source>
</evidence>
<evidence type="ECO:0000256" key="1">
    <source>
        <dbReference type="ARBA" id="ARBA00006464"/>
    </source>
</evidence>
<accession>A0AAU7ECR3</accession>
<sequence length="198" mass="23212">MIAKRCFDLVFSIIGFILLAPFLLLISILIKLDSKGPILFIQGRVGKNNKDFHIYKFRTMRIQSETKGLLTLGNHDSRITKIGYFLRRYKIDEFPQLINILKGDMSFVGPRPELRYYVNFYTEDDMRIFVVRPGITGLASLKYRNEVELLKAAENPEEFFIKTIIPDKLKYNKEYIRSRSFVFDLKLIFITIIKVVAK</sequence>
<keyword evidence="5" id="KW-1185">Reference proteome</keyword>
<organism evidence="4 5">
    <name type="scientific">Mariniflexile litorale</name>
    <dbReference type="NCBI Taxonomy" id="3045158"/>
    <lineage>
        <taxon>Bacteria</taxon>
        <taxon>Pseudomonadati</taxon>
        <taxon>Bacteroidota</taxon>
        <taxon>Flavobacteriia</taxon>
        <taxon>Flavobacteriales</taxon>
        <taxon>Flavobacteriaceae</taxon>
        <taxon>Mariniflexile</taxon>
    </lineage>
</organism>
<keyword evidence="4" id="KW-0808">Transferase</keyword>
<protein>
    <submittedName>
        <fullName evidence="4">Sugar transferase</fullName>
        <ecNumber evidence="4">2.7.8.-</ecNumber>
    </submittedName>
</protein>
<keyword evidence="2" id="KW-0812">Transmembrane</keyword>
<dbReference type="EC" id="2.7.8.-" evidence="4"/>
<evidence type="ECO:0000313" key="5">
    <source>
        <dbReference type="Proteomes" id="UP001224325"/>
    </source>
</evidence>
<evidence type="ECO:0000259" key="3">
    <source>
        <dbReference type="Pfam" id="PF02397"/>
    </source>
</evidence>
<dbReference type="Proteomes" id="UP001224325">
    <property type="component" value="Chromosome"/>
</dbReference>
<keyword evidence="2" id="KW-0472">Membrane</keyword>
<feature type="domain" description="Bacterial sugar transferase" evidence="3">
    <location>
        <begin position="4"/>
        <end position="196"/>
    </location>
</feature>
<comment type="similarity">
    <text evidence="1">Belongs to the bacterial sugar transferase family.</text>
</comment>
<dbReference type="PANTHER" id="PTHR30576:SF20">
    <property type="entry name" value="QUINOVOSAMINEPHOSPHOTRANSFERAE-RELATED"/>
    <property type="match status" value="1"/>
</dbReference>
<name>A0AAU7ECR3_9FLAO</name>
<dbReference type="RefSeq" id="WP_308991923.1">
    <property type="nucleotide sequence ID" value="NZ_CP155618.1"/>
</dbReference>
<gene>
    <name evidence="4" type="ORF">QLS71_016700</name>
</gene>
<feature type="transmembrane region" description="Helical" evidence="2">
    <location>
        <begin position="7"/>
        <end position="30"/>
    </location>
</feature>
<dbReference type="GO" id="GO:0016780">
    <property type="term" value="F:phosphotransferase activity, for other substituted phosphate groups"/>
    <property type="evidence" value="ECO:0007669"/>
    <property type="project" value="TreeGrafter"/>
</dbReference>